<sequence length="454" mass="50885">MDKAAERRVPKAEAARALNRIRMREPARQKRAVKLRDVAATILPHESGRPKRHGIHTQRFWRLPKEKEIIQIKVTENITFSEDRKKVSLFSGRTYADAARRVAGRHLVTVGTQYSFADACTSLPPTKQPQAAPISHVPEVELHQTPRTTQTTETPASSDKPSLASGGPPEAMEVTPGSSASKMLTESSQAAVSRIQGVEDPENYPSSGAWTMFPLSQSMDVTTCEDIPFLARRVVREELVRLQAGGVPHQCSFAACPEPPPYWMRERHVENRPRTETADFTPRLPFSLTGPGHHWMSSTRRAAAGIRQSPTRPVSEDYYASTQNVPAERDPSPRTSATSAPANVSRQVPVYYTCGLPGHVSRFCPRRTPAPPRFLTYPARMYETPVPPRFSTHPPRMHVTWTSQPADHRPRQQWLNEFRSESPASERSLTPPPTRSRRPPSPRRRSPSPHRLGN</sequence>
<gene>
    <name evidence="2" type="ORF">HPB51_020704</name>
</gene>
<feature type="region of interest" description="Disordered" evidence="1">
    <location>
        <begin position="386"/>
        <end position="454"/>
    </location>
</feature>
<name>A0A9J6EBQ3_RHIMP</name>
<keyword evidence="3" id="KW-1185">Reference proteome</keyword>
<reference evidence="2" key="2">
    <citation type="submission" date="2021-09" db="EMBL/GenBank/DDBJ databases">
        <authorList>
            <person name="Jia N."/>
            <person name="Wang J."/>
            <person name="Shi W."/>
            <person name="Du L."/>
            <person name="Sun Y."/>
            <person name="Zhan W."/>
            <person name="Jiang J."/>
            <person name="Wang Q."/>
            <person name="Zhang B."/>
            <person name="Ji P."/>
            <person name="Sakyi L.B."/>
            <person name="Cui X."/>
            <person name="Yuan T."/>
            <person name="Jiang B."/>
            <person name="Yang W."/>
            <person name="Lam T.T.-Y."/>
            <person name="Chang Q."/>
            <person name="Ding S."/>
            <person name="Wang X."/>
            <person name="Zhu J."/>
            <person name="Ruan X."/>
            <person name="Zhao L."/>
            <person name="Wei J."/>
            <person name="Que T."/>
            <person name="Du C."/>
            <person name="Cheng J."/>
            <person name="Dai P."/>
            <person name="Han X."/>
            <person name="Huang E."/>
            <person name="Gao Y."/>
            <person name="Liu J."/>
            <person name="Shao H."/>
            <person name="Ye R."/>
            <person name="Li L."/>
            <person name="Wei W."/>
            <person name="Wang X."/>
            <person name="Wang C."/>
            <person name="Huo Q."/>
            <person name="Li W."/>
            <person name="Guo W."/>
            <person name="Chen H."/>
            <person name="Chen S."/>
            <person name="Zhou L."/>
            <person name="Zhou L."/>
            <person name="Ni X."/>
            <person name="Tian J."/>
            <person name="Zhou Y."/>
            <person name="Sheng Y."/>
            <person name="Liu T."/>
            <person name="Pan Y."/>
            <person name="Xia L."/>
            <person name="Li J."/>
            <person name="Zhao F."/>
            <person name="Cao W."/>
        </authorList>
    </citation>
    <scope>NUCLEOTIDE SEQUENCE</scope>
    <source>
        <strain evidence="2">Rmic-2018</strain>
        <tissue evidence="2">Larvae</tissue>
    </source>
</reference>
<evidence type="ECO:0000313" key="3">
    <source>
        <dbReference type="Proteomes" id="UP000821866"/>
    </source>
</evidence>
<feature type="region of interest" description="Disordered" evidence="1">
    <location>
        <begin position="137"/>
        <end position="178"/>
    </location>
</feature>
<feature type="compositionally biased region" description="Basic residues" evidence="1">
    <location>
        <begin position="435"/>
        <end position="454"/>
    </location>
</feature>
<accession>A0A9J6EBQ3</accession>
<dbReference type="EMBL" id="JABSTU010000005">
    <property type="protein sequence ID" value="KAH8031730.1"/>
    <property type="molecule type" value="Genomic_DNA"/>
</dbReference>
<evidence type="ECO:0000313" key="2">
    <source>
        <dbReference type="EMBL" id="KAH8031730.1"/>
    </source>
</evidence>
<dbReference type="AlphaFoldDB" id="A0A9J6EBQ3"/>
<evidence type="ECO:0000256" key="1">
    <source>
        <dbReference type="SAM" id="MobiDB-lite"/>
    </source>
</evidence>
<proteinExistence type="predicted"/>
<feature type="region of interest" description="Disordered" evidence="1">
    <location>
        <begin position="291"/>
        <end position="342"/>
    </location>
</feature>
<dbReference type="Proteomes" id="UP000821866">
    <property type="component" value="Chromosome 3"/>
</dbReference>
<comment type="caution">
    <text evidence="2">The sequence shown here is derived from an EMBL/GenBank/DDBJ whole genome shotgun (WGS) entry which is preliminary data.</text>
</comment>
<feature type="compositionally biased region" description="Polar residues" evidence="1">
    <location>
        <begin position="333"/>
        <end position="342"/>
    </location>
</feature>
<feature type="compositionally biased region" description="Low complexity" evidence="1">
    <location>
        <begin position="145"/>
        <end position="155"/>
    </location>
</feature>
<reference evidence="2" key="1">
    <citation type="journal article" date="2020" name="Cell">
        <title>Large-Scale Comparative Analyses of Tick Genomes Elucidate Their Genetic Diversity and Vector Capacities.</title>
        <authorList>
            <consortium name="Tick Genome and Microbiome Consortium (TIGMIC)"/>
            <person name="Jia N."/>
            <person name="Wang J."/>
            <person name="Shi W."/>
            <person name="Du L."/>
            <person name="Sun Y."/>
            <person name="Zhan W."/>
            <person name="Jiang J.F."/>
            <person name="Wang Q."/>
            <person name="Zhang B."/>
            <person name="Ji P."/>
            <person name="Bell-Sakyi L."/>
            <person name="Cui X.M."/>
            <person name="Yuan T.T."/>
            <person name="Jiang B.G."/>
            <person name="Yang W.F."/>
            <person name="Lam T.T."/>
            <person name="Chang Q.C."/>
            <person name="Ding S.J."/>
            <person name="Wang X.J."/>
            <person name="Zhu J.G."/>
            <person name="Ruan X.D."/>
            <person name="Zhao L."/>
            <person name="Wei J.T."/>
            <person name="Ye R.Z."/>
            <person name="Que T.C."/>
            <person name="Du C.H."/>
            <person name="Zhou Y.H."/>
            <person name="Cheng J.X."/>
            <person name="Dai P.F."/>
            <person name="Guo W.B."/>
            <person name="Han X.H."/>
            <person name="Huang E.J."/>
            <person name="Li L.F."/>
            <person name="Wei W."/>
            <person name="Gao Y.C."/>
            <person name="Liu J.Z."/>
            <person name="Shao H.Z."/>
            <person name="Wang X."/>
            <person name="Wang C.C."/>
            <person name="Yang T.C."/>
            <person name="Huo Q.B."/>
            <person name="Li W."/>
            <person name="Chen H.Y."/>
            <person name="Chen S.E."/>
            <person name="Zhou L.G."/>
            <person name="Ni X.B."/>
            <person name="Tian J.H."/>
            <person name="Sheng Y."/>
            <person name="Liu T."/>
            <person name="Pan Y.S."/>
            <person name="Xia L.Y."/>
            <person name="Li J."/>
            <person name="Zhao F."/>
            <person name="Cao W.C."/>
        </authorList>
    </citation>
    <scope>NUCLEOTIDE SEQUENCE</scope>
    <source>
        <strain evidence="2">Rmic-2018</strain>
    </source>
</reference>
<organism evidence="2 3">
    <name type="scientific">Rhipicephalus microplus</name>
    <name type="common">Cattle tick</name>
    <name type="synonym">Boophilus microplus</name>
    <dbReference type="NCBI Taxonomy" id="6941"/>
    <lineage>
        <taxon>Eukaryota</taxon>
        <taxon>Metazoa</taxon>
        <taxon>Ecdysozoa</taxon>
        <taxon>Arthropoda</taxon>
        <taxon>Chelicerata</taxon>
        <taxon>Arachnida</taxon>
        <taxon>Acari</taxon>
        <taxon>Parasitiformes</taxon>
        <taxon>Ixodida</taxon>
        <taxon>Ixodoidea</taxon>
        <taxon>Ixodidae</taxon>
        <taxon>Rhipicephalinae</taxon>
        <taxon>Rhipicephalus</taxon>
        <taxon>Boophilus</taxon>
    </lineage>
</organism>
<protein>
    <recommendedName>
        <fullName evidence="4">CCHC-type domain-containing protein</fullName>
    </recommendedName>
</protein>
<evidence type="ECO:0008006" key="4">
    <source>
        <dbReference type="Google" id="ProtNLM"/>
    </source>
</evidence>